<evidence type="ECO:0000313" key="5">
    <source>
        <dbReference type="EMBL" id="MBT2135771.1"/>
    </source>
</evidence>
<dbReference type="InterPro" id="IPR002772">
    <property type="entry name" value="Glyco_hydro_3_C"/>
</dbReference>
<keyword evidence="6" id="KW-1185">Reference proteome</keyword>
<name>A0ABS5W7P0_9SPHN</name>
<proteinExistence type="inferred from homology"/>
<dbReference type="PANTHER" id="PTHR42721">
    <property type="entry name" value="SUGAR HYDROLASE-RELATED"/>
    <property type="match status" value="1"/>
</dbReference>
<dbReference type="InterPro" id="IPR036962">
    <property type="entry name" value="Glyco_hydro_3_N_sf"/>
</dbReference>
<dbReference type="Proteomes" id="UP000811255">
    <property type="component" value="Unassembled WGS sequence"/>
</dbReference>
<dbReference type="Gene3D" id="2.60.40.10">
    <property type="entry name" value="Immunoglobulins"/>
    <property type="match status" value="1"/>
</dbReference>
<dbReference type="PRINTS" id="PR00133">
    <property type="entry name" value="GLHYDRLASE3"/>
</dbReference>
<evidence type="ECO:0000259" key="4">
    <source>
        <dbReference type="PROSITE" id="PS51820"/>
    </source>
</evidence>
<evidence type="ECO:0000256" key="1">
    <source>
        <dbReference type="ARBA" id="ARBA00005336"/>
    </source>
</evidence>
<evidence type="ECO:0000256" key="3">
    <source>
        <dbReference type="ARBA" id="ARBA00022801"/>
    </source>
</evidence>
<reference evidence="5 6" key="1">
    <citation type="submission" date="2021-05" db="EMBL/GenBank/DDBJ databases">
        <title>Croceibacterium sp. LX-88 genome sequence.</title>
        <authorList>
            <person name="Luo X."/>
        </authorList>
    </citation>
    <scope>NUCLEOTIDE SEQUENCE [LARGE SCALE GENOMIC DNA]</scope>
    <source>
        <strain evidence="5 6">LX-88</strain>
    </source>
</reference>
<organism evidence="5 6">
    <name type="scientific">Croceibacterium selenioxidans</name>
    <dbReference type="NCBI Taxonomy" id="2838833"/>
    <lineage>
        <taxon>Bacteria</taxon>
        <taxon>Pseudomonadati</taxon>
        <taxon>Pseudomonadota</taxon>
        <taxon>Alphaproteobacteria</taxon>
        <taxon>Sphingomonadales</taxon>
        <taxon>Erythrobacteraceae</taxon>
        <taxon>Croceibacterium</taxon>
    </lineage>
</organism>
<dbReference type="Gene3D" id="3.40.50.1700">
    <property type="entry name" value="Glycoside hydrolase family 3 C-terminal domain"/>
    <property type="match status" value="2"/>
</dbReference>
<dbReference type="PANTHER" id="PTHR42721:SF3">
    <property type="entry name" value="BETA-D-XYLOSIDASE 5-RELATED"/>
    <property type="match status" value="1"/>
</dbReference>
<dbReference type="InterPro" id="IPR036881">
    <property type="entry name" value="Glyco_hydro_3_C_sf"/>
</dbReference>
<dbReference type="InterPro" id="IPR001764">
    <property type="entry name" value="Glyco_hydro_3_N"/>
</dbReference>
<dbReference type="Pfam" id="PF01915">
    <property type="entry name" value="Glyco_hydro_3_C"/>
    <property type="match status" value="1"/>
</dbReference>
<evidence type="ECO:0000256" key="2">
    <source>
        <dbReference type="ARBA" id="ARBA00022729"/>
    </source>
</evidence>
<dbReference type="InterPro" id="IPR026891">
    <property type="entry name" value="Fn3-like"/>
</dbReference>
<comment type="similarity">
    <text evidence="1">Belongs to the glycosyl hydrolase 3 family.</text>
</comment>
<sequence length="905" mass="97098">MLKIRLRSGSTALALASVLIWAVGAGPGEPLHAQSVSEVTTVRDQADERAAQIVSQLTLEEKLPQLLNTAPAIPRLDIPAYNWWTESLHGAMGALPTTNFPEPIGLAATFDAPLVKDVARAISTEVRGLHALARQTGRMGRIGTGLDTWSPNLNIFRDPRWGRGQETYGEDPFLTARLGVAFVEGMQGDNPALPDVVATPKHFAVHSGPESTRHHANVFVSRHDLEDTYLPAFRAAIVEGRAGSVMCAYNRVDGQPACASDDLLEDILRGAWKFDGYVVSDCDAVRDIHTQHKFAPDAAAAVAAALRLGVDLECHTATLSDTAGLEDRYREALERGLITEADVDRALVRLFSARLRNGDLPGVREPSVGAPSPASFERPEHAITALTAAEESLVLLKNDGVLPLRTDGLKIAVIGPFGDATRVLRGNYSGTISAPPISVVEGLRSVMPKAQVTQVPFGESFTDGDPVPESALQDEDGQPGLTARYYNALGYPPRLFGPGELEAFRQQVRYAQEPIVTRRERSVDGRSLDLGEVSDHHRVVWSGYLVPPETGLYRLGLAGFQTGSLSFQGKPFVDLKGVPWGSLPTLRTVHLEKGQRYPIEVMGVSETGNAGVGLAWKRISADPVAALHQMAADADVIVAVMGLTSDLEAEESPVAIPGFARGDKTTLDIPADQQALLEAAQAMGKPLVLVAMNGSPINLAWAKDKADAIIEAWYPGQAGGLAIANVLTGKANPSGKLPLTFNQSLDQLPPFDDYRMTGRTYRYYEGEAVYPFGHGLSYTTFAFGPVTVTPAAGGAMNGARVEAELRNTGDRPGDEVAQLYLTFPSLPGVPNIALRDFQRVRLAPGESRRVSFDLSPRDLSAVDPEGVRRVMAGDYRVFVGSGQPETGAPVSAGAFHVEQAVELPR</sequence>
<dbReference type="InterPro" id="IPR044993">
    <property type="entry name" value="BXL"/>
</dbReference>
<dbReference type="Gene3D" id="3.20.20.300">
    <property type="entry name" value="Glycoside hydrolase, family 3, N-terminal domain"/>
    <property type="match status" value="1"/>
</dbReference>
<feature type="domain" description="PA14" evidence="4">
    <location>
        <begin position="476"/>
        <end position="631"/>
    </location>
</feature>
<gene>
    <name evidence="5" type="ORF">KK137_15640</name>
</gene>
<dbReference type="SUPFAM" id="SSF52279">
    <property type="entry name" value="Beta-D-glucan exohydrolase, C-terminal domain"/>
    <property type="match status" value="1"/>
</dbReference>
<keyword evidence="3 5" id="KW-0378">Hydrolase</keyword>
<dbReference type="PROSITE" id="PS51820">
    <property type="entry name" value="PA14"/>
    <property type="match status" value="1"/>
</dbReference>
<dbReference type="InterPro" id="IPR017853">
    <property type="entry name" value="GH"/>
</dbReference>
<dbReference type="SMART" id="SM00758">
    <property type="entry name" value="PA14"/>
    <property type="match status" value="1"/>
</dbReference>
<evidence type="ECO:0000313" key="6">
    <source>
        <dbReference type="Proteomes" id="UP000811255"/>
    </source>
</evidence>
<accession>A0ABS5W7P0</accession>
<keyword evidence="2" id="KW-0732">Signal</keyword>
<dbReference type="InterPro" id="IPR013783">
    <property type="entry name" value="Ig-like_fold"/>
</dbReference>
<dbReference type="Pfam" id="PF07691">
    <property type="entry name" value="PA14"/>
    <property type="match status" value="1"/>
</dbReference>
<dbReference type="SUPFAM" id="SSF56988">
    <property type="entry name" value="Anthrax protective antigen"/>
    <property type="match status" value="1"/>
</dbReference>
<dbReference type="Pfam" id="PF00933">
    <property type="entry name" value="Glyco_hydro_3"/>
    <property type="match status" value="1"/>
</dbReference>
<dbReference type="InterPro" id="IPR011658">
    <property type="entry name" value="PA14_dom"/>
</dbReference>
<dbReference type="InterPro" id="IPR037524">
    <property type="entry name" value="PA14/GLEYA"/>
</dbReference>
<dbReference type="RefSeq" id="WP_214537442.1">
    <property type="nucleotide sequence ID" value="NZ_JAHFVK010000002.1"/>
</dbReference>
<protein>
    <submittedName>
        <fullName evidence="5">Glycoside hydrolase family 3 C-terminal domain-containing protein</fullName>
    </submittedName>
</protein>
<dbReference type="GO" id="GO:0016787">
    <property type="term" value="F:hydrolase activity"/>
    <property type="evidence" value="ECO:0007669"/>
    <property type="project" value="UniProtKB-KW"/>
</dbReference>
<comment type="caution">
    <text evidence="5">The sequence shown here is derived from an EMBL/GenBank/DDBJ whole genome shotgun (WGS) entry which is preliminary data.</text>
</comment>
<dbReference type="Pfam" id="PF14310">
    <property type="entry name" value="Fn3-like"/>
    <property type="match status" value="1"/>
</dbReference>
<dbReference type="SMART" id="SM01217">
    <property type="entry name" value="Fn3_like"/>
    <property type="match status" value="1"/>
</dbReference>
<dbReference type="SUPFAM" id="SSF51445">
    <property type="entry name" value="(Trans)glycosidases"/>
    <property type="match status" value="1"/>
</dbReference>
<dbReference type="EMBL" id="JAHFVK010000002">
    <property type="protein sequence ID" value="MBT2135771.1"/>
    <property type="molecule type" value="Genomic_DNA"/>
</dbReference>